<evidence type="ECO:0000259" key="11">
    <source>
        <dbReference type="PROSITE" id="PS52040"/>
    </source>
</evidence>
<dbReference type="SUPFAM" id="SSF101904">
    <property type="entry name" value="GyrA/ParC C-terminal domain-like"/>
    <property type="match status" value="1"/>
</dbReference>
<evidence type="ECO:0000256" key="3">
    <source>
        <dbReference type="ARBA" id="ARBA00022741"/>
    </source>
</evidence>
<dbReference type="InterPro" id="IPR013760">
    <property type="entry name" value="Topo_IIA-like_dom_sf"/>
</dbReference>
<evidence type="ECO:0000256" key="8">
    <source>
        <dbReference type="ARBA" id="ARBA00063644"/>
    </source>
</evidence>
<name>A0A0G0I7F1_9BACT</name>
<dbReference type="GO" id="GO:0005524">
    <property type="term" value="F:ATP binding"/>
    <property type="evidence" value="ECO:0007669"/>
    <property type="project" value="UniProtKB-UniRule"/>
</dbReference>
<evidence type="ECO:0000256" key="6">
    <source>
        <dbReference type="ARBA" id="ARBA00023125"/>
    </source>
</evidence>
<dbReference type="Gene3D" id="3.90.199.10">
    <property type="entry name" value="Topoisomerase II, domain 5"/>
    <property type="match status" value="2"/>
</dbReference>
<dbReference type="PATRIC" id="fig|1618488.3.peg.258"/>
<keyword evidence="7 9" id="KW-0413">Isomerase</keyword>
<dbReference type="AlphaFoldDB" id="A0A0G0I7F1"/>
<evidence type="ECO:0000313" key="12">
    <source>
        <dbReference type="EMBL" id="KKQ50472.1"/>
    </source>
</evidence>
<feature type="active site" description="O-(5'-phospho-DNA)-tyrosine intermediate" evidence="9 10">
    <location>
        <position position="136"/>
    </location>
</feature>
<comment type="caution">
    <text evidence="9">Lacks conserved residue(s) required for the propagation of feature annotation.</text>
</comment>
<dbReference type="Gene3D" id="2.120.10.90">
    <property type="entry name" value="DNA gyrase/topoisomerase IV, subunit A, C-terminal"/>
    <property type="match status" value="1"/>
</dbReference>
<evidence type="ECO:0000256" key="9">
    <source>
        <dbReference type="HAMAP-Rule" id="MF_01897"/>
    </source>
</evidence>
<dbReference type="GO" id="GO:0006261">
    <property type="term" value="P:DNA-templated DNA replication"/>
    <property type="evidence" value="ECO:0007669"/>
    <property type="project" value="UniProtKB-UniRule"/>
</dbReference>
<dbReference type="SMART" id="SM00434">
    <property type="entry name" value="TOP4c"/>
    <property type="match status" value="1"/>
</dbReference>
<keyword evidence="6 9" id="KW-0238">DNA-binding</keyword>
<dbReference type="SUPFAM" id="SSF56719">
    <property type="entry name" value="Type II DNA topoisomerase"/>
    <property type="match status" value="1"/>
</dbReference>
<dbReference type="FunFam" id="2.120.10.90:FF:000005">
    <property type="entry name" value="DNA topoisomerase 4 subunit A"/>
    <property type="match status" value="1"/>
</dbReference>
<reference evidence="12 13" key="1">
    <citation type="journal article" date="2015" name="Nature">
        <title>rRNA introns, odd ribosomes, and small enigmatic genomes across a large radiation of phyla.</title>
        <authorList>
            <person name="Brown C.T."/>
            <person name="Hug L.A."/>
            <person name="Thomas B.C."/>
            <person name="Sharon I."/>
            <person name="Castelle C.J."/>
            <person name="Singh A."/>
            <person name="Wilkins M.J."/>
            <person name="Williams K.H."/>
            <person name="Banfield J.F."/>
        </authorList>
    </citation>
    <scope>NUCLEOTIDE SEQUENCE [LARGE SCALE GENOMIC DNA]</scope>
</reference>
<dbReference type="EMBL" id="LBTX01000005">
    <property type="protein sequence ID" value="KKQ50472.1"/>
    <property type="molecule type" value="Genomic_DNA"/>
</dbReference>
<sequence>MADTPNKIVNDTPAFINNVGKILEVDIVPEMEKSYLDYAMSVIVARALPDVRDGLKPVHRRILYAMDQMGLTPGGRFTKSAKVVGEVLGKYHPHGDMAVYGSMVRMAQSFSLRYPLVNGQGNFGSIDGDPPAAMRYTEAKMSKISPEMIVDIEKDTVPMVDNFDSTLKEPEILPTRIPNLLLNGADGIAVGMATRIPPHNLKELCAGIEHVLDTATLEKQETPIEINPILDKHLSTQEIVLKPVHELERLSFNFETAATIEELTKFITGPDFPTAGEIYGKTGILEMYTTGRGKFTLRGKTNIEETKSGKIRIIITELPYQVNKSEMIQKIARLVTDKKIIGISDLRDESDRHGIRVVVEIKKNGKPKAVLNKLFKYTALQSSYSANLLALVNGIPQTLNLRQILLLFLRHREIIIRRRTVFDLKSAYMRNHILEGFKKALDVIDEIIKTIRATKVDEDPKAKLMAKFGFTDLQAQAILDMQLRKLSGLERQKIDNEYDEIQKTIKELTAIISLPQKMVEVLKAENKEISEKYSDPRLTKIYIKGLEDFSDEDLIPNEATLVTLTRGGYIKRVPMETYRTQQRGGVGVTGMATKQEDEVENMLFVDTHDDLLIFTNKGRCFKIKVWDINESSRQSKGQAVINLINIIQGETVQTVLPISKNNPAKYILLATKHGTIKKTAIEKFKNIRLSGLAAIKLDPHDELIWARLTSGNDQVFMATHVGKCIRFNEIDCRPMGRHTRGVRGITLKENDYLVGIDILPQSIVAATEEKKGTKFFRHLLIITENGVGKRSDAYLYPLQRRGGLGVKVANLTAKTGNLAAAVVVNENSQQVIFVSKKAVTIKLPLKDIPKLSRNTRGVILMRLKNDDKVSAMTVLAEPVKVGESPKII</sequence>
<dbReference type="InterPro" id="IPR006691">
    <property type="entry name" value="GyrA/parC_rep"/>
</dbReference>
<dbReference type="FunFam" id="1.10.268.10:FF:000001">
    <property type="entry name" value="DNA gyrase subunit A"/>
    <property type="match status" value="1"/>
</dbReference>
<dbReference type="Gene3D" id="3.30.1360.40">
    <property type="match status" value="1"/>
</dbReference>
<keyword evidence="9" id="KW-0963">Cytoplasm</keyword>
<dbReference type="GO" id="GO:0034335">
    <property type="term" value="F:DNA negative supercoiling activity"/>
    <property type="evidence" value="ECO:0007669"/>
    <property type="project" value="UniProtKB-ARBA"/>
</dbReference>
<dbReference type="InterPro" id="IPR035516">
    <property type="entry name" value="Gyrase/topoIV_suA_C"/>
</dbReference>
<evidence type="ECO:0000256" key="7">
    <source>
        <dbReference type="ARBA" id="ARBA00023235"/>
    </source>
</evidence>
<evidence type="ECO:0000256" key="4">
    <source>
        <dbReference type="ARBA" id="ARBA00022840"/>
    </source>
</evidence>
<comment type="miscellaneous">
    <text evidence="9">Few gyrases are as efficient as E.coli at forming negative supercoils. Not all organisms have 2 type II topoisomerases; in organisms with a single type II topoisomerase this enzyme also has to decatenate newly replicated chromosomes.</text>
</comment>
<evidence type="ECO:0000256" key="1">
    <source>
        <dbReference type="ARBA" id="ARBA00000185"/>
    </source>
</evidence>
<dbReference type="GO" id="GO:0006265">
    <property type="term" value="P:DNA topological change"/>
    <property type="evidence" value="ECO:0007669"/>
    <property type="project" value="UniProtKB-UniRule"/>
</dbReference>
<comment type="caution">
    <text evidence="12">The sequence shown here is derived from an EMBL/GenBank/DDBJ whole genome shotgun (WGS) entry which is preliminary data.</text>
</comment>
<dbReference type="InterPro" id="IPR050220">
    <property type="entry name" value="Type_II_DNA_Topoisomerases"/>
</dbReference>
<comment type="subcellular location">
    <subcellularLocation>
        <location evidence="9">Cytoplasm</location>
    </subcellularLocation>
</comment>
<dbReference type="PROSITE" id="PS52040">
    <property type="entry name" value="TOPO_IIA"/>
    <property type="match status" value="1"/>
</dbReference>
<dbReference type="GO" id="GO:0005694">
    <property type="term" value="C:chromosome"/>
    <property type="evidence" value="ECO:0007669"/>
    <property type="project" value="InterPro"/>
</dbReference>
<proteinExistence type="inferred from homology"/>
<comment type="function">
    <text evidence="9">A type II topoisomerase that negatively supercoils closed circular double-stranded (ds) DNA in an ATP-dependent manner to modulate DNA topology and maintain chromosomes in an underwound state. Negative supercoiling favors strand separation, and DNA replication, transcription, recombination and repair, all of which involve strand separation. Also able to catalyze the interconversion of other topological isomers of dsDNA rings, including catenanes and knotted rings. Type II topoisomerases break and join 2 DNA strands simultaneously in an ATP-dependent manner.</text>
</comment>
<evidence type="ECO:0000256" key="10">
    <source>
        <dbReference type="PROSITE-ProRule" id="PRU01384"/>
    </source>
</evidence>
<dbReference type="PANTHER" id="PTHR43493:SF5">
    <property type="entry name" value="DNA GYRASE SUBUNIT A, CHLOROPLASTIC_MITOCHONDRIAL"/>
    <property type="match status" value="1"/>
</dbReference>
<feature type="domain" description="Topo IIA-type catalytic" evidence="11">
    <location>
        <begin position="48"/>
        <end position="554"/>
    </location>
</feature>
<comment type="similarity">
    <text evidence="2 9">Belongs to the type II topoisomerase GyrA/ParC subunit family.</text>
</comment>
<gene>
    <name evidence="9" type="primary">gyrA</name>
    <name evidence="12" type="ORF">US68_C0005G0039</name>
</gene>
<evidence type="ECO:0000256" key="5">
    <source>
        <dbReference type="ARBA" id="ARBA00023029"/>
    </source>
</evidence>
<dbReference type="Proteomes" id="UP000034231">
    <property type="component" value="Unassembled WGS sequence"/>
</dbReference>
<evidence type="ECO:0000313" key="13">
    <source>
        <dbReference type="Proteomes" id="UP000034231"/>
    </source>
</evidence>
<dbReference type="FunFam" id="3.30.1360.40:FF:000002">
    <property type="entry name" value="DNA gyrase subunit A"/>
    <property type="match status" value="1"/>
</dbReference>
<dbReference type="CDD" id="cd00187">
    <property type="entry name" value="TOP4c"/>
    <property type="match status" value="1"/>
</dbReference>
<organism evidence="12 13">
    <name type="scientific">Candidatus Shapirobacteria bacterium GW2011_GWE1_38_10</name>
    <dbReference type="NCBI Taxonomy" id="1618488"/>
    <lineage>
        <taxon>Bacteria</taxon>
        <taxon>Candidatus Shapironibacteriota</taxon>
    </lineage>
</organism>
<keyword evidence="4 9" id="KW-0067">ATP-binding</keyword>
<keyword evidence="3 9" id="KW-0547">Nucleotide-binding</keyword>
<dbReference type="Pfam" id="PF00521">
    <property type="entry name" value="DNA_topoisoIV"/>
    <property type="match status" value="2"/>
</dbReference>
<comment type="subunit">
    <text evidence="8">Heterotetramer composed of ParC and ParE.</text>
</comment>
<dbReference type="InterPro" id="IPR013758">
    <property type="entry name" value="Topo_IIA_A/C_ab"/>
</dbReference>
<accession>A0A0G0I7F1</accession>
<dbReference type="Gene3D" id="1.10.268.10">
    <property type="entry name" value="Topoisomerase, domain 3"/>
    <property type="match status" value="1"/>
</dbReference>
<keyword evidence="5 9" id="KW-0799">Topoisomerase</keyword>
<dbReference type="GO" id="GO:0005737">
    <property type="term" value="C:cytoplasm"/>
    <property type="evidence" value="ECO:0007669"/>
    <property type="project" value="UniProtKB-SubCell"/>
</dbReference>
<comment type="catalytic activity">
    <reaction evidence="1 9 10">
        <text>ATP-dependent breakage, passage and rejoining of double-stranded DNA.</text>
        <dbReference type="EC" id="5.6.2.2"/>
    </reaction>
</comment>
<protein>
    <recommendedName>
        <fullName evidence="9">DNA gyrase subunit A</fullName>
        <ecNumber evidence="9">5.6.2.2</ecNumber>
    </recommendedName>
</protein>
<dbReference type="Pfam" id="PF03989">
    <property type="entry name" value="DNA_gyraseA_C"/>
    <property type="match status" value="6"/>
</dbReference>
<dbReference type="GO" id="GO:0009330">
    <property type="term" value="C:DNA topoisomerase type II (double strand cut, ATP-hydrolyzing) complex"/>
    <property type="evidence" value="ECO:0007669"/>
    <property type="project" value="TreeGrafter"/>
</dbReference>
<dbReference type="InterPro" id="IPR005743">
    <property type="entry name" value="GyrA"/>
</dbReference>
<dbReference type="InterPro" id="IPR013757">
    <property type="entry name" value="Topo_IIA_A_a_sf"/>
</dbReference>
<dbReference type="InterPro" id="IPR002205">
    <property type="entry name" value="Topo_IIA_dom_A"/>
</dbReference>
<dbReference type="HAMAP" id="MF_01897">
    <property type="entry name" value="GyrA"/>
    <property type="match status" value="1"/>
</dbReference>
<comment type="subunit">
    <text evidence="9">Heterotetramer, composed of two GyrA and two GyrB chains. In the heterotetramer, GyrA contains the active site tyrosine that forms a transient covalent intermediate with DNA, while GyrB binds cofactors and catalyzes ATP hydrolysis.</text>
</comment>
<dbReference type="PANTHER" id="PTHR43493">
    <property type="entry name" value="DNA GYRASE/TOPOISOMERASE SUBUNIT A"/>
    <property type="match status" value="1"/>
</dbReference>
<dbReference type="GO" id="GO:0003677">
    <property type="term" value="F:DNA binding"/>
    <property type="evidence" value="ECO:0007669"/>
    <property type="project" value="UniProtKB-UniRule"/>
</dbReference>
<evidence type="ECO:0000256" key="2">
    <source>
        <dbReference type="ARBA" id="ARBA00008263"/>
    </source>
</evidence>
<dbReference type="EC" id="5.6.2.2" evidence="9"/>